<keyword evidence="4" id="KW-1185">Reference proteome</keyword>
<dbReference type="GO" id="GO:0006412">
    <property type="term" value="P:translation"/>
    <property type="evidence" value="ECO:0007669"/>
    <property type="project" value="UniProtKB-UniRule"/>
</dbReference>
<dbReference type="PANTHER" id="PTHR10458">
    <property type="entry name" value="PEPTIDE DEFORMYLASE"/>
    <property type="match status" value="1"/>
</dbReference>
<comment type="function">
    <text evidence="2">Removes the formyl group from the N-terminal Met of newly synthesized proteins. Requires at least a dipeptide for an efficient rate of reaction. N-terminal L-methionine is a prerequisite for activity but the enzyme has broad specificity at other positions.</text>
</comment>
<dbReference type="Proteomes" id="UP000620266">
    <property type="component" value="Unassembled WGS sequence"/>
</dbReference>
<dbReference type="PIRSF" id="PIRSF004749">
    <property type="entry name" value="Pep_def"/>
    <property type="match status" value="1"/>
</dbReference>
<name>A0A8J2UK21_9BURK</name>
<evidence type="ECO:0000256" key="2">
    <source>
        <dbReference type="HAMAP-Rule" id="MF_00163"/>
    </source>
</evidence>
<dbReference type="HAMAP" id="MF_00163">
    <property type="entry name" value="Pep_deformylase"/>
    <property type="match status" value="1"/>
</dbReference>
<evidence type="ECO:0000313" key="4">
    <source>
        <dbReference type="Proteomes" id="UP000620266"/>
    </source>
</evidence>
<keyword evidence="2" id="KW-0408">Iron</keyword>
<dbReference type="AlphaFoldDB" id="A0A8J2UK21"/>
<dbReference type="RefSeq" id="WP_188394928.1">
    <property type="nucleotide sequence ID" value="NZ_BMCG01000002.1"/>
</dbReference>
<proteinExistence type="inferred from homology"/>
<dbReference type="GO" id="GO:0046872">
    <property type="term" value="F:metal ion binding"/>
    <property type="evidence" value="ECO:0007669"/>
    <property type="project" value="UniProtKB-KW"/>
</dbReference>
<feature type="binding site" evidence="2">
    <location>
        <position position="91"/>
    </location>
    <ligand>
        <name>Fe cation</name>
        <dbReference type="ChEBI" id="CHEBI:24875"/>
    </ligand>
</feature>
<dbReference type="InterPro" id="IPR036821">
    <property type="entry name" value="Peptide_deformylase_sf"/>
</dbReference>
<reference evidence="3" key="1">
    <citation type="journal article" date="2014" name="Int. J. Syst. Evol. Microbiol.">
        <title>Complete genome sequence of Corynebacterium casei LMG S-19264T (=DSM 44701T), isolated from a smear-ripened cheese.</title>
        <authorList>
            <consortium name="US DOE Joint Genome Institute (JGI-PGF)"/>
            <person name="Walter F."/>
            <person name="Albersmeier A."/>
            <person name="Kalinowski J."/>
            <person name="Ruckert C."/>
        </authorList>
    </citation>
    <scope>NUCLEOTIDE SEQUENCE</scope>
    <source>
        <strain evidence="3">CCM 7086</strain>
    </source>
</reference>
<keyword evidence="2" id="KW-0648">Protein biosynthesis</keyword>
<reference evidence="3" key="2">
    <citation type="submission" date="2020-09" db="EMBL/GenBank/DDBJ databases">
        <authorList>
            <person name="Sun Q."/>
            <person name="Sedlacek I."/>
        </authorList>
    </citation>
    <scope>NUCLEOTIDE SEQUENCE</scope>
    <source>
        <strain evidence="3">CCM 7086</strain>
    </source>
</reference>
<dbReference type="CDD" id="cd00487">
    <property type="entry name" value="Pep_deformylase"/>
    <property type="match status" value="1"/>
</dbReference>
<evidence type="ECO:0000313" key="3">
    <source>
        <dbReference type="EMBL" id="GGC01344.1"/>
    </source>
</evidence>
<gene>
    <name evidence="3" type="primary">def-1</name>
    <name evidence="2" type="synonym">def</name>
    <name evidence="3" type="ORF">GCM10007205_08180</name>
</gene>
<dbReference type="GO" id="GO:0042586">
    <property type="term" value="F:peptide deformylase activity"/>
    <property type="evidence" value="ECO:0007669"/>
    <property type="project" value="UniProtKB-UniRule"/>
</dbReference>
<feature type="active site" evidence="2">
    <location>
        <position position="134"/>
    </location>
</feature>
<keyword evidence="2" id="KW-0479">Metal-binding</keyword>
<dbReference type="PRINTS" id="PR01576">
    <property type="entry name" value="PDEFORMYLASE"/>
</dbReference>
<sequence length="174" mass="19282">MTRRKILRYPDPRLHKVAAPVAVIDDGIRTLIADMAQTMYAAQGIGLAATQIDVHQRVIVVDVSDQQNQLLVLINPEIVRSGGSASHEEGCLSVPGVSVRVRRAEWVQVQAVDERGELFEVRADGLEAMCIQHEMDHLQGIVFTDHLPTAQRARLEKERASGHAKARAPGRRTR</sequence>
<comment type="caution">
    <text evidence="3">The sequence shown here is derived from an EMBL/GenBank/DDBJ whole genome shotgun (WGS) entry which is preliminary data.</text>
</comment>
<dbReference type="Pfam" id="PF01327">
    <property type="entry name" value="Pep_deformylase"/>
    <property type="match status" value="1"/>
</dbReference>
<dbReference type="PANTHER" id="PTHR10458:SF22">
    <property type="entry name" value="PEPTIDE DEFORMYLASE"/>
    <property type="match status" value="1"/>
</dbReference>
<comment type="cofactor">
    <cofactor evidence="2">
        <name>Fe(2+)</name>
        <dbReference type="ChEBI" id="CHEBI:29033"/>
    </cofactor>
    <text evidence="2">Binds 1 Fe(2+) ion.</text>
</comment>
<dbReference type="NCBIfam" id="NF001159">
    <property type="entry name" value="PRK00150.1-3"/>
    <property type="match status" value="1"/>
</dbReference>
<keyword evidence="2" id="KW-0378">Hydrolase</keyword>
<comment type="similarity">
    <text evidence="1 2">Belongs to the polypeptide deformylase family.</text>
</comment>
<dbReference type="InterPro" id="IPR023635">
    <property type="entry name" value="Peptide_deformylase"/>
</dbReference>
<feature type="binding site" evidence="2">
    <location>
        <position position="137"/>
    </location>
    <ligand>
        <name>Fe cation</name>
        <dbReference type="ChEBI" id="CHEBI:24875"/>
    </ligand>
</feature>
<organism evidence="3 4">
    <name type="scientific">Oxalicibacterium flavum</name>
    <dbReference type="NCBI Taxonomy" id="179467"/>
    <lineage>
        <taxon>Bacteria</taxon>
        <taxon>Pseudomonadati</taxon>
        <taxon>Pseudomonadota</taxon>
        <taxon>Betaproteobacteria</taxon>
        <taxon>Burkholderiales</taxon>
        <taxon>Oxalobacteraceae</taxon>
        <taxon>Oxalicibacterium</taxon>
    </lineage>
</organism>
<comment type="catalytic activity">
    <reaction evidence="2">
        <text>N-terminal N-formyl-L-methionyl-[peptide] + H2O = N-terminal L-methionyl-[peptide] + formate</text>
        <dbReference type="Rhea" id="RHEA:24420"/>
        <dbReference type="Rhea" id="RHEA-COMP:10639"/>
        <dbReference type="Rhea" id="RHEA-COMP:10640"/>
        <dbReference type="ChEBI" id="CHEBI:15377"/>
        <dbReference type="ChEBI" id="CHEBI:15740"/>
        <dbReference type="ChEBI" id="CHEBI:49298"/>
        <dbReference type="ChEBI" id="CHEBI:64731"/>
        <dbReference type="EC" id="3.5.1.88"/>
    </reaction>
</comment>
<dbReference type="EMBL" id="BMCG01000002">
    <property type="protein sequence ID" value="GGC01344.1"/>
    <property type="molecule type" value="Genomic_DNA"/>
</dbReference>
<dbReference type="NCBIfam" id="TIGR00079">
    <property type="entry name" value="pept_deformyl"/>
    <property type="match status" value="1"/>
</dbReference>
<protein>
    <recommendedName>
        <fullName evidence="2">Peptide deformylase</fullName>
        <shortName evidence="2">PDF</shortName>
        <ecNumber evidence="2">3.5.1.88</ecNumber>
    </recommendedName>
    <alternativeName>
        <fullName evidence="2">Polypeptide deformylase</fullName>
    </alternativeName>
</protein>
<feature type="binding site" evidence="2">
    <location>
        <position position="133"/>
    </location>
    <ligand>
        <name>Fe cation</name>
        <dbReference type="ChEBI" id="CHEBI:24875"/>
    </ligand>
</feature>
<dbReference type="SUPFAM" id="SSF56420">
    <property type="entry name" value="Peptide deformylase"/>
    <property type="match status" value="1"/>
</dbReference>
<dbReference type="EC" id="3.5.1.88" evidence="2"/>
<accession>A0A8J2UK21</accession>
<dbReference type="Gene3D" id="3.90.45.10">
    <property type="entry name" value="Peptide deformylase"/>
    <property type="match status" value="1"/>
</dbReference>
<evidence type="ECO:0000256" key="1">
    <source>
        <dbReference type="ARBA" id="ARBA00010759"/>
    </source>
</evidence>